<proteinExistence type="predicted"/>
<dbReference type="KEGG" id="nev:NTE_00253"/>
<dbReference type="Proteomes" id="UP000028194">
    <property type="component" value="Chromosome"/>
</dbReference>
<gene>
    <name evidence="1" type="ORF">NTE_00253</name>
</gene>
<reference evidence="1 2" key="1">
    <citation type="journal article" date="2014" name="PLoS ONE">
        <title>Genome Sequence of Candidatus Nitrososphaera evergladensis from Group I.1b Enriched from Everglades Soil Reveals Novel Genomic Features of the Ammonia-Oxidizing Archaea.</title>
        <authorList>
            <person name="Zhalnina K.V."/>
            <person name="Dias R."/>
            <person name="Leonard M.T."/>
            <person name="Dorr de Quadros P."/>
            <person name="Camargo F.A."/>
            <person name="Drew J.C."/>
            <person name="Farmerie W.G."/>
            <person name="Daroub S.H."/>
            <person name="Triplett E.W."/>
        </authorList>
    </citation>
    <scope>NUCLEOTIDE SEQUENCE [LARGE SCALE GENOMIC DNA]</scope>
    <source>
        <strain evidence="1 2">SR1</strain>
    </source>
</reference>
<evidence type="ECO:0000313" key="1">
    <source>
        <dbReference type="EMBL" id="AIF82335.1"/>
    </source>
</evidence>
<dbReference type="GeneID" id="41596165"/>
<evidence type="ECO:0000313" key="2">
    <source>
        <dbReference type="Proteomes" id="UP000028194"/>
    </source>
</evidence>
<protein>
    <submittedName>
        <fullName evidence="1">Uncharacterized protein</fullName>
    </submittedName>
</protein>
<dbReference type="HOGENOM" id="CLU_2461612_0_0_2"/>
<organism evidence="1 2">
    <name type="scientific">Candidatus Nitrososphaera evergladensis SR1</name>
    <dbReference type="NCBI Taxonomy" id="1459636"/>
    <lineage>
        <taxon>Archaea</taxon>
        <taxon>Nitrososphaerota</taxon>
        <taxon>Nitrososphaeria</taxon>
        <taxon>Nitrososphaerales</taxon>
        <taxon>Nitrososphaeraceae</taxon>
        <taxon>Nitrososphaera</taxon>
    </lineage>
</organism>
<accession>A0A075MMH4</accession>
<sequence>MKKERKIGRAPYFRPESTYNDFVIVLATSRATEYVMSAPPLKEKWREVRRTCPIVVHLRTNPLFLPPKIGHEIDGKSLGAAGEDFSNR</sequence>
<keyword evidence="2" id="KW-1185">Reference proteome</keyword>
<dbReference type="EMBL" id="CP007174">
    <property type="protein sequence ID" value="AIF82335.1"/>
    <property type="molecule type" value="Genomic_DNA"/>
</dbReference>
<dbReference type="RefSeq" id="WP_148699339.1">
    <property type="nucleotide sequence ID" value="NZ_CP007174.1"/>
</dbReference>
<dbReference type="STRING" id="1459636.NTE_00253"/>
<dbReference type="AlphaFoldDB" id="A0A075MMH4"/>
<name>A0A075MMH4_9ARCH</name>